<keyword evidence="2" id="KW-0472">Membrane</keyword>
<gene>
    <name evidence="3" type="ORF">OKIOD_LOCUS14123</name>
</gene>
<keyword evidence="2" id="KW-1133">Transmembrane helix</keyword>
<evidence type="ECO:0000256" key="2">
    <source>
        <dbReference type="SAM" id="Phobius"/>
    </source>
</evidence>
<evidence type="ECO:0000256" key="1">
    <source>
        <dbReference type="SAM" id="MobiDB-lite"/>
    </source>
</evidence>
<proteinExistence type="predicted"/>
<protein>
    <submittedName>
        <fullName evidence="3">Oidioi.mRNA.OKI2018_I69.chr2.g5358.t1.cds</fullName>
    </submittedName>
</protein>
<feature type="compositionally biased region" description="Acidic residues" evidence="1">
    <location>
        <begin position="1"/>
        <end position="10"/>
    </location>
</feature>
<evidence type="ECO:0000313" key="4">
    <source>
        <dbReference type="Proteomes" id="UP001158576"/>
    </source>
</evidence>
<sequence length="455" mass="52278">MRSSIEEESNDGAPNESVRNELPQKKKKLNELANVKCLECHCTGTVMKTIDGIVLFPNKVKKTLLELGGGILMPKLRKIKPVKRVQTANQKARKFVEGFNEAREIEDDGGNEGLLQRSLRKVDRFRERVAKGFDNARDEKRMELVKVMERIHRKKTKTPAREIPERFTGFFSDEFEKDNFWKSNKRFSLHGNSTMRQFSVYMLLGCIFWGTVVAITNYYSMLAARVQPTYLTNVCQVGFKKCTLTTDMDYCAHLLHDCIRTREFDQPVGIKQPTREQVAQIEFSDTENLINKRRCKKQQFYAMFDRHTKLKNFIYSSKFDQTRLLVMSTDLQTAFSISLDGSIKKPAVNKAPTNDYLESVRHALIKDELFIFGGKFGEHKIAKLRGCLWEEQKTRLINPIGEKGAALSIDGGSKALLCFPYKGTECEIFDTKTIVPTFSTKFSHQSTQLAFYTES</sequence>
<keyword evidence="4" id="KW-1185">Reference proteome</keyword>
<feature type="transmembrane region" description="Helical" evidence="2">
    <location>
        <begin position="198"/>
        <end position="219"/>
    </location>
</feature>
<keyword evidence="2" id="KW-0812">Transmembrane</keyword>
<evidence type="ECO:0000313" key="3">
    <source>
        <dbReference type="EMBL" id="CAG5111019.1"/>
    </source>
</evidence>
<reference evidence="3 4" key="1">
    <citation type="submission" date="2021-04" db="EMBL/GenBank/DDBJ databases">
        <authorList>
            <person name="Bliznina A."/>
        </authorList>
    </citation>
    <scope>NUCLEOTIDE SEQUENCE [LARGE SCALE GENOMIC DNA]</scope>
</reference>
<organism evidence="3 4">
    <name type="scientific">Oikopleura dioica</name>
    <name type="common">Tunicate</name>
    <dbReference type="NCBI Taxonomy" id="34765"/>
    <lineage>
        <taxon>Eukaryota</taxon>
        <taxon>Metazoa</taxon>
        <taxon>Chordata</taxon>
        <taxon>Tunicata</taxon>
        <taxon>Appendicularia</taxon>
        <taxon>Copelata</taxon>
        <taxon>Oikopleuridae</taxon>
        <taxon>Oikopleura</taxon>
    </lineage>
</organism>
<accession>A0ABN7T617</accession>
<dbReference type="Proteomes" id="UP001158576">
    <property type="component" value="Chromosome 2"/>
</dbReference>
<feature type="region of interest" description="Disordered" evidence="1">
    <location>
        <begin position="1"/>
        <end position="23"/>
    </location>
</feature>
<name>A0ABN7T617_OIKDI</name>
<dbReference type="EMBL" id="OU015567">
    <property type="protein sequence ID" value="CAG5111019.1"/>
    <property type="molecule type" value="Genomic_DNA"/>
</dbReference>